<dbReference type="Gene3D" id="3.40.640.10">
    <property type="entry name" value="Type I PLP-dependent aspartate aminotransferase-like (Major domain)"/>
    <property type="match status" value="1"/>
</dbReference>
<dbReference type="GO" id="GO:0030170">
    <property type="term" value="F:pyridoxal phosphate binding"/>
    <property type="evidence" value="ECO:0007669"/>
    <property type="project" value="InterPro"/>
</dbReference>
<evidence type="ECO:0000256" key="5">
    <source>
        <dbReference type="ARBA" id="ARBA00022573"/>
    </source>
</evidence>
<accession>A0A2M7K682</accession>
<comment type="function">
    <text evidence="2">Decarboxylates L-threonine-O-3-phosphate to yield (R)-1-amino-2-propanol O-2-phosphate, the precursor for the linkage between the nucleotide loop and the corrin ring in cobalamin.</text>
</comment>
<name>A0A2M7PTM2_9BACT</name>
<dbReference type="RefSeq" id="WP_406606601.1">
    <property type="nucleotide sequence ID" value="NZ_PFKO01000006.1"/>
</dbReference>
<dbReference type="GO" id="GO:0048472">
    <property type="term" value="F:threonine-phosphate decarboxylase activity"/>
    <property type="evidence" value="ECO:0007669"/>
    <property type="project" value="UniProtKB-EC"/>
</dbReference>
<dbReference type="InterPro" id="IPR004839">
    <property type="entry name" value="Aminotransferase_I/II_large"/>
</dbReference>
<comment type="catalytic activity">
    <reaction evidence="9">
        <text>O-phospho-L-threonine + H(+) = (R)-1-aminopropan-2-yl phosphate + CO2</text>
        <dbReference type="Rhea" id="RHEA:11492"/>
        <dbReference type="ChEBI" id="CHEBI:15378"/>
        <dbReference type="ChEBI" id="CHEBI:16526"/>
        <dbReference type="ChEBI" id="CHEBI:58563"/>
        <dbReference type="ChEBI" id="CHEBI:58675"/>
        <dbReference type="EC" id="4.1.1.81"/>
    </reaction>
</comment>
<dbReference type="Pfam" id="PF00155">
    <property type="entry name" value="Aminotran_1_2"/>
    <property type="match status" value="1"/>
</dbReference>
<evidence type="ECO:0000313" key="12">
    <source>
        <dbReference type="EMBL" id="PIY33969.1"/>
    </source>
</evidence>
<evidence type="ECO:0000256" key="3">
    <source>
        <dbReference type="ARBA" id="ARBA00004953"/>
    </source>
</evidence>
<evidence type="ECO:0000313" key="14">
    <source>
        <dbReference type="Proteomes" id="UP000228560"/>
    </source>
</evidence>
<evidence type="ECO:0000256" key="1">
    <source>
        <dbReference type="ARBA" id="ARBA00001933"/>
    </source>
</evidence>
<keyword evidence="5" id="KW-0169">Cobalamin biosynthesis</keyword>
<accession>A0A2M8CGH5</accession>
<comment type="pathway">
    <text evidence="3">Cofactor biosynthesis; adenosylcobalamin biosynthesis.</text>
</comment>
<dbReference type="InterPro" id="IPR005860">
    <property type="entry name" value="CobD"/>
</dbReference>
<evidence type="ECO:0000256" key="4">
    <source>
        <dbReference type="ARBA" id="ARBA00012285"/>
    </source>
</evidence>
<keyword evidence="7" id="KW-0456">Lyase</keyword>
<dbReference type="SUPFAM" id="SSF53383">
    <property type="entry name" value="PLP-dependent transferases"/>
    <property type="match status" value="1"/>
</dbReference>
<organism evidence="12 15">
    <name type="scientific">Candidatus Infernicultor aquiphilus</name>
    <dbReference type="NCBI Taxonomy" id="1805029"/>
    <lineage>
        <taxon>Bacteria</taxon>
        <taxon>Pseudomonadati</taxon>
        <taxon>Atribacterota</taxon>
        <taxon>Candidatus Phoenicimicrobiia</taxon>
        <taxon>Candidatus Pheonicimicrobiales</taxon>
        <taxon>Candidatus Phoenicimicrobiaceae</taxon>
        <taxon>Candidatus Infernicultor</taxon>
    </lineage>
</organism>
<dbReference type="EMBL" id="PFTV01000008">
    <property type="protein sequence ID" value="PJB58096.1"/>
    <property type="molecule type" value="Genomic_DNA"/>
</dbReference>
<protein>
    <recommendedName>
        <fullName evidence="4">threonine-phosphate decarboxylase</fullName>
        <ecNumber evidence="4">4.1.1.81</ecNumber>
    </recommendedName>
    <alternativeName>
        <fullName evidence="8">L-threonine-O-3-phosphate decarboxylase</fullName>
    </alternativeName>
</protein>
<reference evidence="14 15" key="1">
    <citation type="submission" date="2017-09" db="EMBL/GenBank/DDBJ databases">
        <title>Depth-based differentiation of microbial function through sediment-hosted aquifers and enrichment of novel symbionts in the deep terrestrial subsurface.</title>
        <authorList>
            <person name="Probst A.J."/>
            <person name="Ladd B."/>
            <person name="Jarett J.K."/>
            <person name="Geller-Mcgrath D.E."/>
            <person name="Sieber C.M."/>
            <person name="Emerson J.B."/>
            <person name="Anantharaman K."/>
            <person name="Thomas B.C."/>
            <person name="Malmstrom R."/>
            <person name="Stieglmeier M."/>
            <person name="Klingl A."/>
            <person name="Woyke T."/>
            <person name="Ryan C.M."/>
            <person name="Banfield J.F."/>
        </authorList>
    </citation>
    <scope>NUCLEOTIDE SEQUENCE [LARGE SCALE GENOMIC DNA]</scope>
    <source>
        <strain evidence="12">CG_4_10_14_3_um_filter_34_13</strain>
        <strain evidence="13">CG_4_9_14_3_um_filter_33_16</strain>
    </source>
</reference>
<evidence type="ECO:0000313" key="13">
    <source>
        <dbReference type="EMBL" id="PJB58096.1"/>
    </source>
</evidence>
<dbReference type="PANTHER" id="PTHR42885">
    <property type="entry name" value="HISTIDINOL-PHOSPHATE AMINOTRANSFERASE-RELATED"/>
    <property type="match status" value="1"/>
</dbReference>
<dbReference type="Proteomes" id="UP000230646">
    <property type="component" value="Unassembled WGS sequence"/>
</dbReference>
<dbReference type="InterPro" id="IPR004838">
    <property type="entry name" value="NHTrfase_class1_PyrdxlP-BS"/>
</dbReference>
<dbReference type="CDD" id="cd00609">
    <property type="entry name" value="AAT_like"/>
    <property type="match status" value="1"/>
</dbReference>
<evidence type="ECO:0000256" key="7">
    <source>
        <dbReference type="ARBA" id="ARBA00023239"/>
    </source>
</evidence>
<evidence type="ECO:0000256" key="6">
    <source>
        <dbReference type="ARBA" id="ARBA00022898"/>
    </source>
</evidence>
<dbReference type="EMBL" id="PFKO01000006">
    <property type="protein sequence ID" value="PIY33969.1"/>
    <property type="molecule type" value="Genomic_DNA"/>
</dbReference>
<gene>
    <name evidence="13" type="ORF">CO097_00375</name>
    <name evidence="12" type="ORF">COZ07_00150</name>
    <name evidence="11" type="ORF">COZ58_06930</name>
</gene>
<evidence type="ECO:0000256" key="9">
    <source>
        <dbReference type="ARBA" id="ARBA00048531"/>
    </source>
</evidence>
<dbReference type="InterPro" id="IPR015424">
    <property type="entry name" value="PyrdxlP-dep_Trfase"/>
</dbReference>
<evidence type="ECO:0000259" key="10">
    <source>
        <dbReference type="Pfam" id="PF00155"/>
    </source>
</evidence>
<dbReference type="InterPro" id="IPR015422">
    <property type="entry name" value="PyrdxlP-dep_Trfase_small"/>
</dbReference>
<evidence type="ECO:0000313" key="15">
    <source>
        <dbReference type="Proteomes" id="UP000230646"/>
    </source>
</evidence>
<dbReference type="GO" id="GO:0009236">
    <property type="term" value="P:cobalamin biosynthetic process"/>
    <property type="evidence" value="ECO:0007669"/>
    <property type="project" value="UniProtKB-UniPathway"/>
</dbReference>
<evidence type="ECO:0000313" key="11">
    <source>
        <dbReference type="EMBL" id="PIX33633.1"/>
    </source>
</evidence>
<comment type="cofactor">
    <cofactor evidence="1">
        <name>pyridoxal 5'-phosphate</name>
        <dbReference type="ChEBI" id="CHEBI:597326"/>
    </cofactor>
</comment>
<dbReference type="InterPro" id="IPR015421">
    <property type="entry name" value="PyrdxlP-dep_Trfase_major"/>
</dbReference>
<proteinExistence type="predicted"/>
<dbReference type="AlphaFoldDB" id="A0A2M7PTM2"/>
<dbReference type="EC" id="4.1.1.81" evidence="4"/>
<dbReference type="PANTHER" id="PTHR42885:SF1">
    <property type="entry name" value="THREONINE-PHOSPHATE DECARBOXYLASE"/>
    <property type="match status" value="1"/>
</dbReference>
<evidence type="ECO:0000256" key="2">
    <source>
        <dbReference type="ARBA" id="ARBA00003444"/>
    </source>
</evidence>
<keyword evidence="6" id="KW-0663">Pyridoxal phosphate</keyword>
<accession>A0A2M7PTM2</accession>
<feature type="domain" description="Aminotransferase class I/classII large" evidence="10">
    <location>
        <begin position="23"/>
        <end position="351"/>
    </location>
</feature>
<dbReference type="Gene3D" id="3.90.1150.10">
    <property type="entry name" value="Aspartate Aminotransferase, domain 1"/>
    <property type="match status" value="1"/>
</dbReference>
<dbReference type="UniPathway" id="UPA00148"/>
<sequence length="357" mass="41556">MFNYLHGGNFERAMERYDISLDEIIDFSANINPLGISPKIKEVLVKNIDQLSCYPDPECKEAKKEISRYFKIDYENIILGNGSTELIYLIVQTLKAKKVLIPIPTFCEYERALNNNNVSINFYKLKEKQEFLISINEIISQLVGIDLVFLCNPNNPTGTFLPRKEMLTLVKEIQRRKIFLVLDEAFIDLHEEESFVKEVKNYDHLIILRSLTKFFGLPGLRIGFGVSSSELIKKLEVQKIPWGVNYLAQIAVREVLRDEKFISKSRFFLLKEKEFLYRELSNIKGLKAYKPSANFVFLKLLGNISSEKLKEQLAKKGILIRDCSNFRGLEKEKFIRIAVRTRKENLKLLEQLKIILM</sequence>
<evidence type="ECO:0000256" key="8">
    <source>
        <dbReference type="ARBA" id="ARBA00029996"/>
    </source>
</evidence>
<dbReference type="PROSITE" id="PS00105">
    <property type="entry name" value="AA_TRANSFER_CLASS_1"/>
    <property type="match status" value="1"/>
</dbReference>
<dbReference type="Proteomes" id="UP000231493">
    <property type="component" value="Unassembled WGS sequence"/>
</dbReference>
<dbReference type="NCBIfam" id="TIGR01140">
    <property type="entry name" value="L_thr_O3P_dcar"/>
    <property type="match status" value="1"/>
</dbReference>
<comment type="caution">
    <text evidence="12">The sequence shown here is derived from an EMBL/GenBank/DDBJ whole genome shotgun (WGS) entry which is preliminary data.</text>
</comment>
<reference evidence="11" key="2">
    <citation type="submission" date="2017-09" db="EMBL/GenBank/DDBJ databases">
        <title>Depth-based differentiation of microbial function through sediment-hosted aquifers and enrichment of novel symbionts in the deep terrestrial subsurface.</title>
        <authorList>
            <person name="Probst A.J."/>
            <person name="Ladd B."/>
            <person name="Jarett J.K."/>
            <person name="Geller-Mcgrath D.E."/>
            <person name="Sieber C.M.K."/>
            <person name="Emerson J.B."/>
            <person name="Anantharaman K."/>
            <person name="Thomas B.C."/>
            <person name="Malmstrom R."/>
            <person name="Stieglmeier M."/>
            <person name="Klingl A."/>
            <person name="Woyke T."/>
            <person name="Ryan C.M."/>
            <person name="Banfield J.F."/>
        </authorList>
    </citation>
    <scope>NUCLEOTIDE SEQUENCE</scope>
    <source>
        <strain evidence="11">CG_4_8_14_3_um_filter_34_18</strain>
    </source>
</reference>
<dbReference type="Proteomes" id="UP000228560">
    <property type="component" value="Unassembled WGS sequence"/>
</dbReference>
<dbReference type="EMBL" id="PFIP01000140">
    <property type="protein sequence ID" value="PIX33633.1"/>
    <property type="molecule type" value="Genomic_DNA"/>
</dbReference>